<evidence type="ECO:0000259" key="1">
    <source>
        <dbReference type="Pfam" id="PF01300"/>
    </source>
</evidence>
<reference evidence="2 3" key="1">
    <citation type="submission" date="2018-04" db="EMBL/GenBank/DDBJ databases">
        <title>Novel Campyloabacter and Helicobacter Species and Strains.</title>
        <authorList>
            <person name="Mannion A.J."/>
            <person name="Shen Z."/>
            <person name="Fox J.G."/>
        </authorList>
    </citation>
    <scope>NUCLEOTIDE SEQUENCE [LARGE SCALE GENOMIC DNA]</scope>
    <source>
        <strain evidence="2 3">MIT 04-9362</strain>
    </source>
</reference>
<evidence type="ECO:0000313" key="3">
    <source>
        <dbReference type="Proteomes" id="UP000256695"/>
    </source>
</evidence>
<proteinExistence type="predicted"/>
<sequence>MVFLAQTDTTVGFLSHSYKDINTIKSRKLNQRVLLETANLSYLKSYTRVPNVLKKRLRRQEKVTFILKNKKSFRVVRDQTHLLFLEKFGMLYSSSANLSSKPFCLQWAKKMADILVIDRRGYQEKDASKIYKISEIKLRKIR</sequence>
<dbReference type="InterPro" id="IPR006070">
    <property type="entry name" value="Sua5-like_dom"/>
</dbReference>
<dbReference type="AlphaFoldDB" id="A0A3D8JA65"/>
<dbReference type="OrthoDB" id="5339525at2"/>
<keyword evidence="3" id="KW-1185">Reference proteome</keyword>
<protein>
    <submittedName>
        <fullName evidence="2">Sua5 YciO YrdC YwlC family protein</fullName>
    </submittedName>
</protein>
<dbReference type="GO" id="GO:0003725">
    <property type="term" value="F:double-stranded RNA binding"/>
    <property type="evidence" value="ECO:0007669"/>
    <property type="project" value="InterPro"/>
</dbReference>
<dbReference type="Gene3D" id="3.90.870.10">
    <property type="entry name" value="DHBP synthase"/>
    <property type="match status" value="1"/>
</dbReference>
<feature type="domain" description="YrdC-like" evidence="1">
    <location>
        <begin position="17"/>
        <end position="132"/>
    </location>
</feature>
<dbReference type="Proteomes" id="UP000256695">
    <property type="component" value="Unassembled WGS sequence"/>
</dbReference>
<name>A0A3D8JA65_9HELI</name>
<evidence type="ECO:0000313" key="2">
    <source>
        <dbReference type="EMBL" id="RDU74308.1"/>
    </source>
</evidence>
<gene>
    <name evidence="2" type="ORF">CQA57_02165</name>
</gene>
<dbReference type="EMBL" id="NXLX01000003">
    <property type="protein sequence ID" value="RDU74308.1"/>
    <property type="molecule type" value="Genomic_DNA"/>
</dbReference>
<accession>A0A3D8JA65</accession>
<dbReference type="Pfam" id="PF01300">
    <property type="entry name" value="Sua5_yciO_yrdC"/>
    <property type="match status" value="1"/>
</dbReference>
<dbReference type="InterPro" id="IPR017945">
    <property type="entry name" value="DHBP_synth_RibB-like_a/b_dom"/>
</dbReference>
<comment type="caution">
    <text evidence="2">The sequence shown here is derived from an EMBL/GenBank/DDBJ whole genome shotgun (WGS) entry which is preliminary data.</text>
</comment>
<organism evidence="2 3">
    <name type="scientific">Helicobacter anseris</name>
    <dbReference type="NCBI Taxonomy" id="375926"/>
    <lineage>
        <taxon>Bacteria</taxon>
        <taxon>Pseudomonadati</taxon>
        <taxon>Campylobacterota</taxon>
        <taxon>Epsilonproteobacteria</taxon>
        <taxon>Campylobacterales</taxon>
        <taxon>Helicobacteraceae</taxon>
        <taxon>Helicobacter</taxon>
    </lineage>
</organism>
<dbReference type="SUPFAM" id="SSF55821">
    <property type="entry name" value="YrdC/RibB"/>
    <property type="match status" value="1"/>
</dbReference>